<gene>
    <name evidence="1" type="ORF">EV209_2704</name>
</gene>
<dbReference type="RefSeq" id="WP_130435959.1">
    <property type="nucleotide sequence ID" value="NZ_SGXF01000006.1"/>
</dbReference>
<proteinExistence type="predicted"/>
<dbReference type="Pfam" id="PF07873">
    <property type="entry name" value="YabP"/>
    <property type="match status" value="1"/>
</dbReference>
<accession>A0A4V2F5I7</accession>
<dbReference type="EMBL" id="SGXF01000006">
    <property type="protein sequence ID" value="RZS92959.1"/>
    <property type="molecule type" value="Genomic_DNA"/>
</dbReference>
<dbReference type="InterPro" id="IPR022476">
    <property type="entry name" value="Spore_YabP/YqfC"/>
</dbReference>
<organism evidence="1 2">
    <name type="scientific">Cuneatibacter caecimuris</name>
    <dbReference type="NCBI Taxonomy" id="1796618"/>
    <lineage>
        <taxon>Bacteria</taxon>
        <taxon>Bacillati</taxon>
        <taxon>Bacillota</taxon>
        <taxon>Clostridia</taxon>
        <taxon>Lachnospirales</taxon>
        <taxon>Lachnospiraceae</taxon>
        <taxon>Cuneatibacter</taxon>
    </lineage>
</organism>
<comment type="caution">
    <text evidence="1">The sequence shown here is derived from an EMBL/GenBank/DDBJ whole genome shotgun (WGS) entry which is preliminary data.</text>
</comment>
<protein>
    <submittedName>
        <fullName evidence="1">Sporulation protein YqfC</fullName>
    </submittedName>
</protein>
<evidence type="ECO:0000313" key="1">
    <source>
        <dbReference type="EMBL" id="RZS92959.1"/>
    </source>
</evidence>
<dbReference type="OrthoDB" id="2989236at2"/>
<keyword evidence="2" id="KW-1185">Reference proteome</keyword>
<dbReference type="AlphaFoldDB" id="A0A4V2F5I7"/>
<dbReference type="Proteomes" id="UP000292927">
    <property type="component" value="Unassembled WGS sequence"/>
</dbReference>
<name>A0A4V2F5I7_9FIRM</name>
<evidence type="ECO:0000313" key="2">
    <source>
        <dbReference type="Proteomes" id="UP000292927"/>
    </source>
</evidence>
<sequence>MPKRKLTSLPQALAEHFSLPEDVVSGAILVTMVGNCGLRIENHRGIMQFTDCCLLLKGKHKNLRITGKRLIIRQFTAEILEISGMIESVSFEMGGRK</sequence>
<reference evidence="1 2" key="1">
    <citation type="submission" date="2019-02" db="EMBL/GenBank/DDBJ databases">
        <title>Genomic Encyclopedia of Type Strains, Phase IV (KMG-IV): sequencing the most valuable type-strain genomes for metagenomic binning, comparative biology and taxonomic classification.</title>
        <authorList>
            <person name="Goeker M."/>
        </authorList>
    </citation>
    <scope>NUCLEOTIDE SEQUENCE [LARGE SCALE GENOMIC DNA]</scope>
    <source>
        <strain evidence="1 2">DSM 29486</strain>
    </source>
</reference>